<dbReference type="GO" id="GO:0000703">
    <property type="term" value="F:oxidized pyrimidine nucleobase lesion DNA N-glycosylase activity"/>
    <property type="evidence" value="ECO:0007669"/>
    <property type="project" value="TreeGrafter"/>
</dbReference>
<dbReference type="InterPro" id="IPR003265">
    <property type="entry name" value="HhH-GPD_domain"/>
</dbReference>
<dbReference type="PANTHER" id="PTHR43286">
    <property type="entry name" value="ENDONUCLEASE III-LIKE PROTEIN 1"/>
    <property type="match status" value="1"/>
</dbReference>
<evidence type="ECO:0000256" key="6">
    <source>
        <dbReference type="ARBA" id="ARBA00022801"/>
    </source>
</evidence>
<dbReference type="InterPro" id="IPR011257">
    <property type="entry name" value="DNA_glycosylase"/>
</dbReference>
<evidence type="ECO:0000256" key="5">
    <source>
        <dbReference type="ARBA" id="ARBA00022763"/>
    </source>
</evidence>
<keyword evidence="3" id="KW-0004">4Fe-4S</keyword>
<reference evidence="13 14" key="1">
    <citation type="journal article" date="2011" name="Stand. Genomic Sci.">
        <title>Complete genome sequence of Nitratifractor salsuginis type strain (E9I37-1).</title>
        <authorList>
            <person name="Anderson I."/>
            <person name="Sikorski J."/>
            <person name="Zeytun A."/>
            <person name="Nolan M."/>
            <person name="Lapidus A."/>
            <person name="Lucas S."/>
            <person name="Hammon N."/>
            <person name="Deshpande S."/>
            <person name="Cheng J.F."/>
            <person name="Tapia R."/>
            <person name="Han C."/>
            <person name="Goodwin L."/>
            <person name="Pitluck S."/>
            <person name="Liolios K."/>
            <person name="Pagani I."/>
            <person name="Ivanova N."/>
            <person name="Huntemann M."/>
            <person name="Mavromatis K."/>
            <person name="Ovchinikova G."/>
            <person name="Pati A."/>
            <person name="Chen A."/>
            <person name="Palaniappan K."/>
            <person name="Land M."/>
            <person name="Hauser L."/>
            <person name="Brambilla E.M."/>
            <person name="Ngatchou-Djao O.D."/>
            <person name="Rohde M."/>
            <person name="Tindall B.J."/>
            <person name="Goker M."/>
            <person name="Detter J.C."/>
            <person name="Woyke T."/>
            <person name="Bristow J."/>
            <person name="Eisen J.A."/>
            <person name="Markowitz V."/>
            <person name="Hugenholtz P."/>
            <person name="Klenk H.P."/>
            <person name="Kyrpides N.C."/>
        </authorList>
    </citation>
    <scope>NUCLEOTIDE SEQUENCE [LARGE SCALE GENOMIC DNA]</scope>
    <source>
        <strain evidence="14">DSM 16511 / JCM 12458 / E9I37-1</strain>
    </source>
</reference>
<feature type="domain" description="HhH-GPD" evidence="12">
    <location>
        <begin position="44"/>
        <end position="191"/>
    </location>
</feature>
<dbReference type="Proteomes" id="UP000008633">
    <property type="component" value="Chromosome"/>
</dbReference>
<evidence type="ECO:0000256" key="1">
    <source>
        <dbReference type="ARBA" id="ARBA00001966"/>
    </source>
</evidence>
<evidence type="ECO:0000256" key="2">
    <source>
        <dbReference type="ARBA" id="ARBA00008343"/>
    </source>
</evidence>
<dbReference type="eggNOG" id="COG0177">
    <property type="taxonomic scope" value="Bacteria"/>
</dbReference>
<dbReference type="GO" id="GO:0046872">
    <property type="term" value="F:metal ion binding"/>
    <property type="evidence" value="ECO:0007669"/>
    <property type="project" value="UniProtKB-KW"/>
</dbReference>
<dbReference type="PROSITE" id="PS00764">
    <property type="entry name" value="ENDONUCLEASE_III_1"/>
    <property type="match status" value="1"/>
</dbReference>
<name>E6X348_NITSE</name>
<dbReference type="CDD" id="cd00056">
    <property type="entry name" value="ENDO3c"/>
    <property type="match status" value="1"/>
</dbReference>
<gene>
    <name evidence="13" type="ordered locus">Nitsa_0933</name>
</gene>
<protein>
    <submittedName>
        <fullName evidence="13">DNA-(Apurinic or apyrimidinic site) lyase</fullName>
        <ecNumber evidence="13">4.2.99.18</ecNumber>
    </submittedName>
</protein>
<evidence type="ECO:0000313" key="13">
    <source>
        <dbReference type="EMBL" id="ADV46192.1"/>
    </source>
</evidence>
<proteinExistence type="inferred from homology"/>
<dbReference type="HOGENOM" id="CLU_012862_3_4_7"/>
<keyword evidence="11" id="KW-0326">Glycosidase</keyword>
<dbReference type="AlphaFoldDB" id="E6X348"/>
<evidence type="ECO:0000256" key="4">
    <source>
        <dbReference type="ARBA" id="ARBA00022723"/>
    </source>
</evidence>
<comment type="similarity">
    <text evidence="2">Belongs to the Nth/MutY family.</text>
</comment>
<reference evidence="14" key="2">
    <citation type="submission" date="2011-01" db="EMBL/GenBank/DDBJ databases">
        <title>The complete genome of Nitratifractor salsuginis DSM 16511.</title>
        <authorList>
            <consortium name="US DOE Joint Genome Institute (JGI-PGF)"/>
            <person name="Lucas S."/>
            <person name="Copeland A."/>
            <person name="Lapidus A."/>
            <person name="Bruce D."/>
            <person name="Goodwin L."/>
            <person name="Pitluck S."/>
            <person name="Kyrpides N."/>
            <person name="Mavromatis K."/>
            <person name="Ivanova N."/>
            <person name="Mikhailova N."/>
            <person name="Zeytun A."/>
            <person name="Detter J.C."/>
            <person name="Tapia R."/>
            <person name="Han C."/>
            <person name="Land M."/>
            <person name="Hauser L."/>
            <person name="Markowitz V."/>
            <person name="Cheng J.-F."/>
            <person name="Hugenholtz P."/>
            <person name="Woyke T."/>
            <person name="Wu D."/>
            <person name="Tindall B."/>
            <person name="Schuetze A."/>
            <person name="Brambilla E."/>
            <person name="Klenk H.-P."/>
            <person name="Eisen J.A."/>
        </authorList>
    </citation>
    <scope>NUCLEOTIDE SEQUENCE [LARGE SCALE GENOMIC DNA]</scope>
    <source>
        <strain evidence="14">DSM 16511 / JCM 12458 / E9I37-1</strain>
    </source>
</reference>
<dbReference type="KEGG" id="nsa:Nitsa_0933"/>
<comment type="cofactor">
    <cofactor evidence="1">
        <name>[4Fe-4S] cluster</name>
        <dbReference type="ChEBI" id="CHEBI:49883"/>
    </cofactor>
</comment>
<evidence type="ECO:0000256" key="8">
    <source>
        <dbReference type="ARBA" id="ARBA00023014"/>
    </source>
</evidence>
<dbReference type="Pfam" id="PF00730">
    <property type="entry name" value="HhH-GPD"/>
    <property type="match status" value="1"/>
</dbReference>
<dbReference type="Gene3D" id="1.10.340.30">
    <property type="entry name" value="Hypothetical protein, domain 2"/>
    <property type="match status" value="1"/>
</dbReference>
<evidence type="ECO:0000256" key="11">
    <source>
        <dbReference type="ARBA" id="ARBA00023295"/>
    </source>
</evidence>
<dbReference type="EMBL" id="CP002452">
    <property type="protein sequence ID" value="ADV46192.1"/>
    <property type="molecule type" value="Genomic_DNA"/>
</dbReference>
<sequence length="218" mass="24101">MSPERFRECLRLLEADYPNWDAPAKRFEKAYRRTPYTILISTLLSFQTRDEVTLEAGKRLFALADTPEAMLGLSEEEIARTIYPVGFWRKKAAGILEVTRTLLERHGGEVPSTLSELTAIKGIGPKTAKIVLENAYGQSVAAVDTHVHRILNLLGVVETASPEATDKALEGLLEPGELKGLNKLLVSFGQAICRPRNPLCSRCPIRSCCPKAPGKSWI</sequence>
<dbReference type="InterPro" id="IPR004035">
    <property type="entry name" value="Endouclease-III_FeS-bd_BS"/>
</dbReference>
<keyword evidence="6" id="KW-0378">Hydrolase</keyword>
<accession>E6X348</accession>
<dbReference type="Gene3D" id="1.10.1670.10">
    <property type="entry name" value="Helix-hairpin-Helix base-excision DNA repair enzymes (C-terminal)"/>
    <property type="match status" value="1"/>
</dbReference>
<evidence type="ECO:0000313" key="14">
    <source>
        <dbReference type="Proteomes" id="UP000008633"/>
    </source>
</evidence>
<evidence type="ECO:0000256" key="3">
    <source>
        <dbReference type="ARBA" id="ARBA00022485"/>
    </source>
</evidence>
<dbReference type="GO" id="GO:0006289">
    <property type="term" value="P:nucleotide-excision repair"/>
    <property type="evidence" value="ECO:0007669"/>
    <property type="project" value="TreeGrafter"/>
</dbReference>
<dbReference type="Pfam" id="PF00633">
    <property type="entry name" value="HHH"/>
    <property type="match status" value="1"/>
</dbReference>
<evidence type="ECO:0000256" key="7">
    <source>
        <dbReference type="ARBA" id="ARBA00023004"/>
    </source>
</evidence>
<dbReference type="SMART" id="SM00478">
    <property type="entry name" value="ENDO3c"/>
    <property type="match status" value="1"/>
</dbReference>
<keyword evidence="10 13" id="KW-0456">Lyase</keyword>
<dbReference type="InterPro" id="IPR000445">
    <property type="entry name" value="HhH_motif"/>
</dbReference>
<dbReference type="RefSeq" id="WP_013553886.1">
    <property type="nucleotide sequence ID" value="NC_014935.1"/>
</dbReference>
<keyword evidence="8" id="KW-0411">Iron-sulfur</keyword>
<dbReference type="EC" id="4.2.99.18" evidence="13"/>
<dbReference type="GO" id="GO:0003677">
    <property type="term" value="F:DNA binding"/>
    <property type="evidence" value="ECO:0007669"/>
    <property type="project" value="InterPro"/>
</dbReference>
<dbReference type="InterPro" id="IPR003651">
    <property type="entry name" value="Endonuclease3_FeS-loop_motif"/>
</dbReference>
<dbReference type="SMART" id="SM00525">
    <property type="entry name" value="FES"/>
    <property type="match status" value="1"/>
</dbReference>
<dbReference type="PIRSF" id="PIRSF001435">
    <property type="entry name" value="Nth"/>
    <property type="match status" value="1"/>
</dbReference>
<dbReference type="GO" id="GO:0140078">
    <property type="term" value="F:class I DNA-(apurinic or apyrimidinic site) endonuclease activity"/>
    <property type="evidence" value="ECO:0007669"/>
    <property type="project" value="UniProtKB-EC"/>
</dbReference>
<keyword evidence="4" id="KW-0479">Metal-binding</keyword>
<keyword evidence="7" id="KW-0408">Iron</keyword>
<keyword evidence="14" id="KW-1185">Reference proteome</keyword>
<dbReference type="SUPFAM" id="SSF48150">
    <property type="entry name" value="DNA-glycosylase"/>
    <property type="match status" value="1"/>
</dbReference>
<evidence type="ECO:0000259" key="12">
    <source>
        <dbReference type="SMART" id="SM00478"/>
    </source>
</evidence>
<organism evidence="13 14">
    <name type="scientific">Nitratifractor salsuginis (strain DSM 16511 / JCM 12458 / E9I37-1)</name>
    <dbReference type="NCBI Taxonomy" id="749222"/>
    <lineage>
        <taxon>Bacteria</taxon>
        <taxon>Pseudomonadati</taxon>
        <taxon>Campylobacterota</taxon>
        <taxon>Epsilonproteobacteria</taxon>
        <taxon>Campylobacterales</taxon>
        <taxon>Sulfurovaceae</taxon>
        <taxon>Nitratifractor</taxon>
    </lineage>
</organism>
<keyword evidence="5" id="KW-0227">DNA damage</keyword>
<dbReference type="PANTHER" id="PTHR43286:SF1">
    <property type="entry name" value="ENDONUCLEASE III-LIKE PROTEIN 1"/>
    <property type="match status" value="1"/>
</dbReference>
<evidence type="ECO:0000256" key="9">
    <source>
        <dbReference type="ARBA" id="ARBA00023204"/>
    </source>
</evidence>
<dbReference type="FunFam" id="1.10.340.30:FF:000001">
    <property type="entry name" value="Endonuclease III"/>
    <property type="match status" value="1"/>
</dbReference>
<dbReference type="STRING" id="749222.Nitsa_0933"/>
<dbReference type="GO" id="GO:0051539">
    <property type="term" value="F:4 iron, 4 sulfur cluster binding"/>
    <property type="evidence" value="ECO:0007669"/>
    <property type="project" value="UniProtKB-KW"/>
</dbReference>
<dbReference type="GO" id="GO:0006285">
    <property type="term" value="P:base-excision repair, AP site formation"/>
    <property type="evidence" value="ECO:0007669"/>
    <property type="project" value="TreeGrafter"/>
</dbReference>
<dbReference type="InterPro" id="IPR023170">
    <property type="entry name" value="HhH_base_excis_C"/>
</dbReference>
<dbReference type="OrthoDB" id="9800977at2"/>
<evidence type="ECO:0000256" key="10">
    <source>
        <dbReference type="ARBA" id="ARBA00023239"/>
    </source>
</evidence>
<keyword evidence="9" id="KW-0234">DNA repair</keyword>